<sequence>MRTFTSNALTVPILAVLAGCGGGGGNVVALTNLDAQASEARCADIATKSGLQSTTLKTRYVAAGTRRPGTQTSGDFLPGHCVVTGSVDPRTGVDGKPYAIGFELSLPDHWNGRFLYLGGGGNDGTLRDTSLSSSISIGTPSPLGQGYAVVSTDAGHQGTSASFGADPQARIDHAYNAHDKTAQTAKSLIAWRYGRKPNYSYFSGCSGGGRQGMMFSQRFPDYFDGITAGAPAMRVSSGATVAAMWNNRKFTDIAPAGADGKPVLSQAFSNGDLNLVSNAVLAACDAGDGATDGMVQNTRACKFDPAVLQCAGPKTDQCLSAPQVGALKSVFGGPVNSAGQALYVTQPWDAGIRDAGWRAWTLGTSTTGTPNSRYNVLMVDALVNEFFTPPDPTFNPLAFNFDTDPARMQAFSAIYDTYRDDRLSAFKGRGGKLLFIHGMSDPIFSADEVVEYYERLAANNGGIDATRSFARTFLVPGMTHCSGGPATDNFDSLQAMVDWVERGVAPDVIAAKASASNAYFPNRTRPLCPYPTFARYKGSGSIEDAANFSCVAG</sequence>
<dbReference type="SUPFAM" id="SSF53474">
    <property type="entry name" value="alpha/beta-Hydrolases"/>
    <property type="match status" value="1"/>
</dbReference>
<keyword evidence="5" id="KW-0378">Hydrolase</keyword>
<keyword evidence="9" id="KW-1185">Reference proteome</keyword>
<name>A0ABT7NE83_9BURK</name>
<dbReference type="Pfam" id="PF07519">
    <property type="entry name" value="Tannase"/>
    <property type="match status" value="1"/>
</dbReference>
<protein>
    <submittedName>
        <fullName evidence="8">DUF6351 family protein</fullName>
    </submittedName>
</protein>
<dbReference type="PROSITE" id="PS51257">
    <property type="entry name" value="PROKAR_LIPOPROTEIN"/>
    <property type="match status" value="1"/>
</dbReference>
<evidence type="ECO:0000313" key="9">
    <source>
        <dbReference type="Proteomes" id="UP001174908"/>
    </source>
</evidence>
<dbReference type="EMBL" id="JASZYV010000003">
    <property type="protein sequence ID" value="MDM0046236.1"/>
    <property type="molecule type" value="Genomic_DNA"/>
</dbReference>
<keyword evidence="2" id="KW-0719">Serine esterase</keyword>
<dbReference type="InterPro" id="IPR029058">
    <property type="entry name" value="AB_hydrolase_fold"/>
</dbReference>
<comment type="caution">
    <text evidence="8">The sequence shown here is derived from an EMBL/GenBank/DDBJ whole genome shotgun (WGS) entry which is preliminary data.</text>
</comment>
<evidence type="ECO:0000256" key="6">
    <source>
        <dbReference type="ARBA" id="ARBA00022837"/>
    </source>
</evidence>
<dbReference type="RefSeq" id="WP_286661321.1">
    <property type="nucleotide sequence ID" value="NZ_JASZYV010000003.1"/>
</dbReference>
<keyword evidence="3" id="KW-0479">Metal-binding</keyword>
<evidence type="ECO:0000256" key="3">
    <source>
        <dbReference type="ARBA" id="ARBA00022723"/>
    </source>
</evidence>
<evidence type="ECO:0000256" key="2">
    <source>
        <dbReference type="ARBA" id="ARBA00022487"/>
    </source>
</evidence>
<evidence type="ECO:0000313" key="8">
    <source>
        <dbReference type="EMBL" id="MDM0046236.1"/>
    </source>
</evidence>
<dbReference type="Proteomes" id="UP001174908">
    <property type="component" value="Unassembled WGS sequence"/>
</dbReference>
<dbReference type="PANTHER" id="PTHR33938">
    <property type="entry name" value="FERULOYL ESTERASE B-RELATED"/>
    <property type="match status" value="1"/>
</dbReference>
<dbReference type="InterPro" id="IPR011118">
    <property type="entry name" value="Tannase/feruloyl_esterase"/>
</dbReference>
<evidence type="ECO:0000256" key="7">
    <source>
        <dbReference type="ARBA" id="ARBA00023157"/>
    </source>
</evidence>
<dbReference type="PANTHER" id="PTHR33938:SF15">
    <property type="entry name" value="FERULOYL ESTERASE B-RELATED"/>
    <property type="match status" value="1"/>
</dbReference>
<keyword evidence="7" id="KW-1015">Disulfide bond</keyword>
<comment type="similarity">
    <text evidence="1">Belongs to the tannase family.</text>
</comment>
<gene>
    <name evidence="8" type="ORF">QTH91_17220</name>
</gene>
<dbReference type="Gene3D" id="3.40.50.1820">
    <property type="entry name" value="alpha/beta hydrolase"/>
    <property type="match status" value="2"/>
</dbReference>
<evidence type="ECO:0000256" key="1">
    <source>
        <dbReference type="ARBA" id="ARBA00006249"/>
    </source>
</evidence>
<keyword evidence="4" id="KW-0732">Signal</keyword>
<evidence type="ECO:0000256" key="4">
    <source>
        <dbReference type="ARBA" id="ARBA00022729"/>
    </source>
</evidence>
<proteinExistence type="inferred from homology"/>
<evidence type="ECO:0000256" key="5">
    <source>
        <dbReference type="ARBA" id="ARBA00022801"/>
    </source>
</evidence>
<reference evidence="8" key="1">
    <citation type="submission" date="2023-06" db="EMBL/GenBank/DDBJ databases">
        <authorList>
            <person name="Jiang Y."/>
            <person name="Liu Q."/>
        </authorList>
    </citation>
    <scope>NUCLEOTIDE SEQUENCE</scope>
    <source>
        <strain evidence="8">CGMCC 1.12089</strain>
    </source>
</reference>
<accession>A0ABT7NE83</accession>
<organism evidence="8 9">
    <name type="scientific">Variovorax dokdonensis</name>
    <dbReference type="NCBI Taxonomy" id="344883"/>
    <lineage>
        <taxon>Bacteria</taxon>
        <taxon>Pseudomonadati</taxon>
        <taxon>Pseudomonadota</taxon>
        <taxon>Betaproteobacteria</taxon>
        <taxon>Burkholderiales</taxon>
        <taxon>Comamonadaceae</taxon>
        <taxon>Variovorax</taxon>
    </lineage>
</organism>
<keyword evidence="6" id="KW-0106">Calcium</keyword>